<keyword evidence="10" id="KW-0472">Membrane</keyword>
<proteinExistence type="inferred from homology"/>
<evidence type="ECO:0000256" key="10">
    <source>
        <dbReference type="ARBA" id="ARBA00023136"/>
    </source>
</evidence>
<comment type="subcellular location">
    <subcellularLocation>
        <location evidence="1">Membrane</location>
    </subcellularLocation>
</comment>
<dbReference type="OMA" id="INSGWEN"/>
<dbReference type="InterPro" id="IPR017972">
    <property type="entry name" value="Cyt_P450_CS"/>
</dbReference>
<keyword evidence="14" id="KW-1185">Reference proteome</keyword>
<keyword evidence="3 11" id="KW-0349">Heme</keyword>
<dbReference type="GO" id="GO:0005506">
    <property type="term" value="F:iron ion binding"/>
    <property type="evidence" value="ECO:0007669"/>
    <property type="project" value="InterPro"/>
</dbReference>
<keyword evidence="4" id="KW-0812">Transmembrane</keyword>
<evidence type="ECO:0000256" key="2">
    <source>
        <dbReference type="ARBA" id="ARBA00010617"/>
    </source>
</evidence>
<dbReference type="GO" id="GO:0006629">
    <property type="term" value="P:lipid metabolic process"/>
    <property type="evidence" value="ECO:0007669"/>
    <property type="project" value="UniProtKB-ARBA"/>
</dbReference>
<dbReference type="Gramene" id="TraesLDM2B03G00890220.1">
    <property type="protein sequence ID" value="TraesLDM2B03G00890220.1"/>
    <property type="gene ID" value="TraesLDM2B03G00890220"/>
</dbReference>
<evidence type="ECO:0008006" key="15">
    <source>
        <dbReference type="Google" id="ProtNLM"/>
    </source>
</evidence>
<evidence type="ECO:0000256" key="11">
    <source>
        <dbReference type="PIRSR" id="PIRSR602401-1"/>
    </source>
</evidence>
<dbReference type="RefSeq" id="XP_044319609.1">
    <property type="nucleotide sequence ID" value="XM_044463674.1"/>
</dbReference>
<keyword evidence="9 12" id="KW-0503">Monooxygenase</keyword>
<protein>
    <recommendedName>
        <fullName evidence="15">Cytochrome P450</fullName>
    </recommendedName>
</protein>
<dbReference type="InterPro" id="IPR001128">
    <property type="entry name" value="Cyt_P450"/>
</dbReference>
<dbReference type="Gramene" id="TraesSYM2B03G00900330.1">
    <property type="protein sequence ID" value="TraesSYM2B03G00900330.1"/>
    <property type="gene ID" value="TraesSYM2B03G00900330"/>
</dbReference>
<dbReference type="PROSITE" id="PS00086">
    <property type="entry name" value="CYTOCHROME_P450"/>
    <property type="match status" value="1"/>
</dbReference>
<dbReference type="OrthoDB" id="1470350at2759"/>
<dbReference type="Proteomes" id="UP000019116">
    <property type="component" value="Chromosome 2B"/>
</dbReference>
<dbReference type="SUPFAM" id="SSF48264">
    <property type="entry name" value="Cytochrome P450"/>
    <property type="match status" value="1"/>
</dbReference>
<dbReference type="Gramene" id="TraesCAD_scaffold_004166_01G000100.1">
    <property type="protein sequence ID" value="TraesCAD_scaffold_004166_01G000100.1"/>
    <property type="gene ID" value="TraesCAD_scaffold_004166_01G000100"/>
</dbReference>
<sequence>MGAAMIWTVAAGAAAALASWWALSALSRFVWRPRAIARAFRAQGVGGPDYQFLVGNLLEMKRLIAEAAGLALDAGCHDYGALVQPHLRKWMALYGRTFVSWFGEKPQLFMGGVNMVQQVLSDRTGLFTKNPVNDHFTRGLGKGLILIDGDEWKRHRKVVHPVFNLDKLKMLAVTVSGCFRSVVSDWETKLEKGNGELEIEISCQFGEIAADVISHVAFGRNHKEAKEVHLIQKELQYLVFYSLFNDVLSHISVFRYLPTKNNLKMWRLQRKVRSILINIIESRLAAKDTTGYGNDMLGVILEACAPEQVQNPLMSIDEIIEECKTFYLAGHETTTQMLTWTMFLLSTHGEWQQTLREEVLSECGNEIPTGDMLNKLKLVNMFILETLRLYAPVSLTQRIAGSDVELNGIRVPKGTILTIPIKTIHRDKELWGEDADEFKPMRFENGATRAAKHPNAFVPFSSGPRACVGQNFAMIEVKVVVAMILQRFSVTISPKYVHAPKDVFTICPKYGLPVVLRSL</sequence>
<evidence type="ECO:0000256" key="1">
    <source>
        <dbReference type="ARBA" id="ARBA00004370"/>
    </source>
</evidence>
<dbReference type="PANTHER" id="PTHR24282:SF52">
    <property type="entry name" value="OS07G0635300 PROTEIN"/>
    <property type="match status" value="1"/>
</dbReference>
<evidence type="ECO:0000256" key="3">
    <source>
        <dbReference type="ARBA" id="ARBA00022617"/>
    </source>
</evidence>
<keyword evidence="7 12" id="KW-0560">Oxidoreductase</keyword>
<dbReference type="InterPro" id="IPR036396">
    <property type="entry name" value="Cyt_P450_sf"/>
</dbReference>
<dbReference type="Gramene" id="TraesSTA2B03G00888020.1">
    <property type="protein sequence ID" value="TraesSTA2B03G00888020.1"/>
    <property type="gene ID" value="TraesSTA2B03G00888020"/>
</dbReference>
<dbReference type="Gramene" id="TraesKAR2B01G0123630.1">
    <property type="protein sequence ID" value="cds.TraesKAR2B01G0123630.1"/>
    <property type="gene ID" value="TraesKAR2B01G0123630"/>
</dbReference>
<reference evidence="13" key="1">
    <citation type="submission" date="2018-08" db="EMBL/GenBank/DDBJ databases">
        <authorList>
            <person name="Rossello M."/>
        </authorList>
    </citation>
    <scope>NUCLEOTIDE SEQUENCE [LARGE SCALE GENOMIC DNA]</scope>
    <source>
        <strain evidence="13">cv. Chinese Spring</strain>
    </source>
</reference>
<dbReference type="PRINTS" id="PR00385">
    <property type="entry name" value="P450"/>
</dbReference>
<dbReference type="PaxDb" id="4565-Traes_2BS_310B94123.1"/>
<evidence type="ECO:0000256" key="5">
    <source>
        <dbReference type="ARBA" id="ARBA00022723"/>
    </source>
</evidence>
<dbReference type="PANTHER" id="PTHR24282">
    <property type="entry name" value="CYTOCHROME P450 FAMILY MEMBER"/>
    <property type="match status" value="1"/>
</dbReference>
<dbReference type="Gramene" id="TraesNOR2B03G00901310.1">
    <property type="protein sequence ID" value="TraesNOR2B03G00901310.1"/>
    <property type="gene ID" value="TraesNOR2B03G00901310"/>
</dbReference>
<dbReference type="AlphaFoldDB" id="A0A3B6C296"/>
<keyword evidence="6" id="KW-1133">Transmembrane helix</keyword>
<dbReference type="SMR" id="A0A3B6C296"/>
<dbReference type="Gramene" id="TraesMAC2B03G00886900.1">
    <property type="protein sequence ID" value="TraesMAC2B03G00886900.1"/>
    <property type="gene ID" value="TraesMAC2B03G00886900"/>
</dbReference>
<dbReference type="Pfam" id="PF00067">
    <property type="entry name" value="p450"/>
    <property type="match status" value="1"/>
</dbReference>
<gene>
    <name evidence="13" type="primary">LOC123040965</name>
</gene>
<keyword evidence="8 11" id="KW-0408">Iron</keyword>
<comment type="similarity">
    <text evidence="2 12">Belongs to the cytochrome P450 family.</text>
</comment>
<dbReference type="Gramene" id="TraesWEE_scaffold_001717_01G000100.1">
    <property type="protein sequence ID" value="TraesWEE_scaffold_001717_01G000100.1"/>
    <property type="gene ID" value="TraesWEE_scaffold_001717_01G000100"/>
</dbReference>
<reference evidence="13" key="2">
    <citation type="submission" date="2018-10" db="UniProtKB">
        <authorList>
            <consortium name="EnsemblPlants"/>
        </authorList>
    </citation>
    <scope>IDENTIFICATION</scope>
</reference>
<comment type="cofactor">
    <cofactor evidence="11">
        <name>heme</name>
        <dbReference type="ChEBI" id="CHEBI:30413"/>
    </cofactor>
</comment>
<dbReference type="PRINTS" id="PR00463">
    <property type="entry name" value="EP450I"/>
</dbReference>
<keyword evidence="5 11" id="KW-0479">Metal-binding</keyword>
<evidence type="ECO:0000313" key="14">
    <source>
        <dbReference type="Proteomes" id="UP000019116"/>
    </source>
</evidence>
<dbReference type="GO" id="GO:0016020">
    <property type="term" value="C:membrane"/>
    <property type="evidence" value="ECO:0007669"/>
    <property type="project" value="UniProtKB-SubCell"/>
</dbReference>
<dbReference type="InterPro" id="IPR002401">
    <property type="entry name" value="Cyt_P450_E_grp-I"/>
</dbReference>
<evidence type="ECO:0000256" key="9">
    <source>
        <dbReference type="ARBA" id="ARBA00023033"/>
    </source>
</evidence>
<dbReference type="Gramene" id="TraesCS2B02G186100.1">
    <property type="protein sequence ID" value="TraesCS2B02G186100.1"/>
    <property type="gene ID" value="TraesCS2B02G186100"/>
</dbReference>
<evidence type="ECO:0000256" key="12">
    <source>
        <dbReference type="RuleBase" id="RU000461"/>
    </source>
</evidence>
<dbReference type="GO" id="GO:0020037">
    <property type="term" value="F:heme binding"/>
    <property type="evidence" value="ECO:0007669"/>
    <property type="project" value="InterPro"/>
</dbReference>
<dbReference type="Gene3D" id="1.10.630.10">
    <property type="entry name" value="Cytochrome P450"/>
    <property type="match status" value="1"/>
</dbReference>
<dbReference type="Gramene" id="TraesJAG2B03G00887590.1">
    <property type="protein sequence ID" value="TraesJAG2B03G00887590.1"/>
    <property type="gene ID" value="TraesJAG2B03G00887590"/>
</dbReference>
<evidence type="ECO:0000256" key="6">
    <source>
        <dbReference type="ARBA" id="ARBA00022989"/>
    </source>
</evidence>
<dbReference type="InterPro" id="IPR050665">
    <property type="entry name" value="Cytochrome_P450_Monooxygen"/>
</dbReference>
<evidence type="ECO:0000313" key="13">
    <source>
        <dbReference type="EnsemblPlants" id="TraesCS2B02G186100.1"/>
    </source>
</evidence>
<dbReference type="Gramene" id="TraesCLE_scaffold_019329_01G000100.1">
    <property type="protein sequence ID" value="TraesCLE_scaffold_019329_01G000100.1"/>
    <property type="gene ID" value="TraesCLE_scaffold_019329_01G000100"/>
</dbReference>
<dbReference type="EnsemblPlants" id="TraesCS2B02G186100.1">
    <property type="protein sequence ID" value="TraesCS2B02G186100.1"/>
    <property type="gene ID" value="TraesCS2B02G186100"/>
</dbReference>
<accession>A0A3B6C296</accession>
<dbReference type="GeneID" id="123040965"/>
<evidence type="ECO:0000256" key="4">
    <source>
        <dbReference type="ARBA" id="ARBA00022692"/>
    </source>
</evidence>
<dbReference type="GO" id="GO:0016705">
    <property type="term" value="F:oxidoreductase activity, acting on paired donors, with incorporation or reduction of molecular oxygen"/>
    <property type="evidence" value="ECO:0007669"/>
    <property type="project" value="InterPro"/>
</dbReference>
<dbReference type="GO" id="GO:0004497">
    <property type="term" value="F:monooxygenase activity"/>
    <property type="evidence" value="ECO:0000318"/>
    <property type="project" value="GO_Central"/>
</dbReference>
<organism evidence="13">
    <name type="scientific">Triticum aestivum</name>
    <name type="common">Wheat</name>
    <dbReference type="NCBI Taxonomy" id="4565"/>
    <lineage>
        <taxon>Eukaryota</taxon>
        <taxon>Viridiplantae</taxon>
        <taxon>Streptophyta</taxon>
        <taxon>Embryophyta</taxon>
        <taxon>Tracheophyta</taxon>
        <taxon>Spermatophyta</taxon>
        <taxon>Magnoliopsida</taxon>
        <taxon>Liliopsida</taxon>
        <taxon>Poales</taxon>
        <taxon>Poaceae</taxon>
        <taxon>BOP clade</taxon>
        <taxon>Pooideae</taxon>
        <taxon>Triticodae</taxon>
        <taxon>Triticeae</taxon>
        <taxon>Triticinae</taxon>
        <taxon>Triticum</taxon>
    </lineage>
</organism>
<evidence type="ECO:0000256" key="8">
    <source>
        <dbReference type="ARBA" id="ARBA00023004"/>
    </source>
</evidence>
<feature type="binding site" description="axial binding residue" evidence="11">
    <location>
        <position position="467"/>
    </location>
    <ligand>
        <name>heme</name>
        <dbReference type="ChEBI" id="CHEBI:30413"/>
    </ligand>
    <ligandPart>
        <name>Fe</name>
        <dbReference type="ChEBI" id="CHEBI:18248"/>
    </ligandPart>
</feature>
<dbReference type="Gramene" id="TraesCS2B03G0449100.1">
    <property type="protein sequence ID" value="TraesCS2B03G0449100.1.CDS"/>
    <property type="gene ID" value="TraesCS2B03G0449100"/>
</dbReference>
<dbReference type="STRING" id="4565.A0A3B6C296"/>
<evidence type="ECO:0000256" key="7">
    <source>
        <dbReference type="ARBA" id="ARBA00023002"/>
    </source>
</evidence>
<name>A0A3B6C296_WHEAT</name>